<dbReference type="InterPro" id="IPR003228">
    <property type="entry name" value="TFIID_TAF12_dom"/>
</dbReference>
<protein>
    <recommendedName>
        <fullName evidence="6">TBP-associated factor 12</fullName>
    </recommendedName>
    <alternativeName>
        <fullName evidence="7">Transcription initiation factor TFIID subunit 12</fullName>
    </alternativeName>
</protein>
<dbReference type="eggNOG" id="KOG1142">
    <property type="taxonomic scope" value="Eukaryota"/>
</dbReference>
<dbReference type="EMBL" id="KE504126">
    <property type="protein sequence ID" value="EPT04559.1"/>
    <property type="molecule type" value="Genomic_DNA"/>
</dbReference>
<comment type="similarity">
    <text evidence="2">Belongs to the TAF12 family.</text>
</comment>
<feature type="compositionally biased region" description="Low complexity" evidence="8">
    <location>
        <begin position="277"/>
        <end position="287"/>
    </location>
</feature>
<keyword evidence="3" id="KW-0805">Transcription regulation</keyword>
<dbReference type="PANTHER" id="PTHR12264">
    <property type="entry name" value="TRANSCRIPTION INITIATION FACTOR TFIID SUBUNIT 12"/>
    <property type="match status" value="1"/>
</dbReference>
<gene>
    <name evidence="10" type="ORF">FOMPIDRAFT_1039917</name>
</gene>
<dbReference type="FunFam" id="1.10.20.10:FF:000011">
    <property type="entry name" value="Transcription initiation factor TFIID subunit 12"/>
    <property type="match status" value="1"/>
</dbReference>
<dbReference type="Pfam" id="PF03847">
    <property type="entry name" value="TFIID_20kDa"/>
    <property type="match status" value="1"/>
</dbReference>
<dbReference type="GO" id="GO:0051123">
    <property type="term" value="P:RNA polymerase II preinitiation complex assembly"/>
    <property type="evidence" value="ECO:0007669"/>
    <property type="project" value="TreeGrafter"/>
</dbReference>
<dbReference type="PANTHER" id="PTHR12264:SF21">
    <property type="entry name" value="TRANSCRIPTION INITIATION FACTOR TFIID SUBUNIT 12"/>
    <property type="match status" value="1"/>
</dbReference>
<dbReference type="SUPFAM" id="SSF47113">
    <property type="entry name" value="Histone-fold"/>
    <property type="match status" value="1"/>
</dbReference>
<evidence type="ECO:0000256" key="3">
    <source>
        <dbReference type="ARBA" id="ARBA00023015"/>
    </source>
</evidence>
<dbReference type="Proteomes" id="UP000015241">
    <property type="component" value="Unassembled WGS sequence"/>
</dbReference>
<evidence type="ECO:0000256" key="4">
    <source>
        <dbReference type="ARBA" id="ARBA00023163"/>
    </source>
</evidence>
<dbReference type="CDD" id="cd07981">
    <property type="entry name" value="HFD_TAF12"/>
    <property type="match status" value="1"/>
</dbReference>
<dbReference type="AlphaFoldDB" id="S8EMJ7"/>
<dbReference type="GO" id="GO:0046982">
    <property type="term" value="F:protein heterodimerization activity"/>
    <property type="evidence" value="ECO:0007669"/>
    <property type="project" value="InterPro"/>
</dbReference>
<feature type="region of interest" description="Disordered" evidence="8">
    <location>
        <begin position="156"/>
        <end position="193"/>
    </location>
</feature>
<dbReference type="Gene3D" id="1.10.20.10">
    <property type="entry name" value="Histone, subunit A"/>
    <property type="match status" value="1"/>
</dbReference>
<dbReference type="GO" id="GO:0000124">
    <property type="term" value="C:SAGA complex"/>
    <property type="evidence" value="ECO:0007669"/>
    <property type="project" value="InterPro"/>
</dbReference>
<dbReference type="GO" id="GO:0005669">
    <property type="term" value="C:transcription factor TFIID complex"/>
    <property type="evidence" value="ECO:0007669"/>
    <property type="project" value="InterPro"/>
</dbReference>
<evidence type="ECO:0000256" key="2">
    <source>
        <dbReference type="ARBA" id="ARBA00007530"/>
    </source>
</evidence>
<evidence type="ECO:0000256" key="1">
    <source>
        <dbReference type="ARBA" id="ARBA00004123"/>
    </source>
</evidence>
<evidence type="ECO:0000256" key="8">
    <source>
        <dbReference type="SAM" id="MobiDB-lite"/>
    </source>
</evidence>
<evidence type="ECO:0000313" key="10">
    <source>
        <dbReference type="EMBL" id="EPT04559.1"/>
    </source>
</evidence>
<dbReference type="HOGENOM" id="CLU_055867_0_0_1"/>
<dbReference type="OrthoDB" id="2193432at2759"/>
<evidence type="ECO:0000256" key="5">
    <source>
        <dbReference type="ARBA" id="ARBA00023242"/>
    </source>
</evidence>
<reference evidence="10 11" key="1">
    <citation type="journal article" date="2012" name="Science">
        <title>The Paleozoic origin of enzymatic lignin decomposition reconstructed from 31 fungal genomes.</title>
        <authorList>
            <person name="Floudas D."/>
            <person name="Binder M."/>
            <person name="Riley R."/>
            <person name="Barry K."/>
            <person name="Blanchette R.A."/>
            <person name="Henrissat B."/>
            <person name="Martinez A.T."/>
            <person name="Otillar R."/>
            <person name="Spatafora J.W."/>
            <person name="Yadav J.S."/>
            <person name="Aerts A."/>
            <person name="Benoit I."/>
            <person name="Boyd A."/>
            <person name="Carlson A."/>
            <person name="Copeland A."/>
            <person name="Coutinho P.M."/>
            <person name="de Vries R.P."/>
            <person name="Ferreira P."/>
            <person name="Findley K."/>
            <person name="Foster B."/>
            <person name="Gaskell J."/>
            <person name="Glotzer D."/>
            <person name="Gorecki P."/>
            <person name="Heitman J."/>
            <person name="Hesse C."/>
            <person name="Hori C."/>
            <person name="Igarashi K."/>
            <person name="Jurgens J.A."/>
            <person name="Kallen N."/>
            <person name="Kersten P."/>
            <person name="Kohler A."/>
            <person name="Kuees U."/>
            <person name="Kumar T.K.A."/>
            <person name="Kuo A."/>
            <person name="LaButti K."/>
            <person name="Larrondo L.F."/>
            <person name="Lindquist E."/>
            <person name="Ling A."/>
            <person name="Lombard V."/>
            <person name="Lucas S."/>
            <person name="Lundell T."/>
            <person name="Martin R."/>
            <person name="McLaughlin D.J."/>
            <person name="Morgenstern I."/>
            <person name="Morin E."/>
            <person name="Murat C."/>
            <person name="Nagy L.G."/>
            <person name="Nolan M."/>
            <person name="Ohm R.A."/>
            <person name="Patyshakuliyeva A."/>
            <person name="Rokas A."/>
            <person name="Ruiz-Duenas F.J."/>
            <person name="Sabat G."/>
            <person name="Salamov A."/>
            <person name="Samejima M."/>
            <person name="Schmutz J."/>
            <person name="Slot J.C."/>
            <person name="St John F."/>
            <person name="Stenlid J."/>
            <person name="Sun H."/>
            <person name="Sun S."/>
            <person name="Syed K."/>
            <person name="Tsang A."/>
            <person name="Wiebenga A."/>
            <person name="Young D."/>
            <person name="Pisabarro A."/>
            <person name="Eastwood D.C."/>
            <person name="Martin F."/>
            <person name="Cullen D."/>
            <person name="Grigoriev I.V."/>
            <person name="Hibbett D.S."/>
        </authorList>
    </citation>
    <scope>NUCLEOTIDE SEQUENCE</scope>
    <source>
        <strain evidence="11">FP-58527</strain>
    </source>
</reference>
<keyword evidence="11" id="KW-1185">Reference proteome</keyword>
<proteinExistence type="inferred from homology"/>
<dbReference type="GO" id="GO:0017025">
    <property type="term" value="F:TBP-class protein binding"/>
    <property type="evidence" value="ECO:0007669"/>
    <property type="project" value="TreeGrafter"/>
</dbReference>
<dbReference type="InterPro" id="IPR009072">
    <property type="entry name" value="Histone-fold"/>
</dbReference>
<feature type="compositionally biased region" description="Polar residues" evidence="8">
    <location>
        <begin position="288"/>
        <end position="302"/>
    </location>
</feature>
<dbReference type="InterPro" id="IPR037794">
    <property type="entry name" value="TAF12"/>
</dbReference>
<evidence type="ECO:0000256" key="6">
    <source>
        <dbReference type="ARBA" id="ARBA00075089"/>
    </source>
</evidence>
<keyword evidence="4" id="KW-0804">Transcription</keyword>
<comment type="subcellular location">
    <subcellularLocation>
        <location evidence="1">Nucleus</location>
    </subcellularLocation>
</comment>
<sequence length="318" mass="33734">MSTPSSTPAPGNASASNTANIITALGNAYKTQTGDPLPSDKIAQLLIQNMSQLSELAKHGKLTQAQILQLKEYADKHKSGGTGSAATPASTPAPVAAPMPTNPAFRSATTPFLNAHPSTDSYPISSTPTIQNPGPVQWQIAQQGRPTLTGGITGGRISGTPAQLTKPSDDATLLNTDDNRTRRKNTPGDQSMRRSIQDLVSSIDPNVKIEPEVEDLLLDIADEFIDSVTNFACRLAKHRGGDTLEVKDLQLHLERNHNIRIPGFASDETRISLSQMTAAPAAPAATTNKKGNTQGAAQTPRSQRLAQLQAAKREAKLI</sequence>
<dbReference type="STRING" id="743788.S8EMJ7"/>
<feature type="region of interest" description="Disordered" evidence="8">
    <location>
        <begin position="277"/>
        <end position="302"/>
    </location>
</feature>
<accession>S8EMJ7</accession>
<evidence type="ECO:0000313" key="11">
    <source>
        <dbReference type="Proteomes" id="UP000015241"/>
    </source>
</evidence>
<dbReference type="GO" id="GO:0003677">
    <property type="term" value="F:DNA binding"/>
    <property type="evidence" value="ECO:0007669"/>
    <property type="project" value="TreeGrafter"/>
</dbReference>
<evidence type="ECO:0000259" key="9">
    <source>
        <dbReference type="Pfam" id="PF03847"/>
    </source>
</evidence>
<keyword evidence="5" id="KW-0539">Nucleus</keyword>
<evidence type="ECO:0000256" key="7">
    <source>
        <dbReference type="ARBA" id="ARBA00093657"/>
    </source>
</evidence>
<name>S8EMJ7_FOMSC</name>
<organism evidence="10 11">
    <name type="scientific">Fomitopsis schrenkii</name>
    <name type="common">Brown rot fungus</name>
    <dbReference type="NCBI Taxonomy" id="2126942"/>
    <lineage>
        <taxon>Eukaryota</taxon>
        <taxon>Fungi</taxon>
        <taxon>Dikarya</taxon>
        <taxon>Basidiomycota</taxon>
        <taxon>Agaricomycotina</taxon>
        <taxon>Agaricomycetes</taxon>
        <taxon>Polyporales</taxon>
        <taxon>Fomitopsis</taxon>
    </lineage>
</organism>
<feature type="domain" description="Transcription initiation factor TFIID subunit 12" evidence="9">
    <location>
        <begin position="193"/>
        <end position="259"/>
    </location>
</feature>
<dbReference type="InParanoid" id="S8EMJ7"/>